<dbReference type="Proteomes" id="UP000297014">
    <property type="component" value="Unassembled WGS sequence"/>
</dbReference>
<dbReference type="EMBL" id="JALP01000069">
    <property type="protein sequence ID" value="THG91449.1"/>
    <property type="molecule type" value="Genomic_DNA"/>
</dbReference>
<dbReference type="AlphaFoldDB" id="A0A094YVT1"/>
<dbReference type="EMBL" id="ALPT02000025">
    <property type="protein sequence ID" value="KGA97627.1"/>
    <property type="molecule type" value="Genomic_DNA"/>
</dbReference>
<dbReference type="Proteomes" id="UP000002754">
    <property type="component" value="Unassembled WGS sequence"/>
</dbReference>
<reference evidence="1 3" key="1">
    <citation type="journal article" date="2014" name="Genome Announc.">
        <title>Draft Genome Sequence of Bacillus alcalophilus AV1934, a Classic Alkaliphile Isolated from Human Feces in 1934.</title>
        <authorList>
            <person name="Attie O."/>
            <person name="Jayaprakash A."/>
            <person name="Shah H."/>
            <person name="Paulsen I.T."/>
            <person name="Morino M."/>
            <person name="Takahashi Y."/>
            <person name="Narumi I."/>
            <person name="Sachidanandam R."/>
            <person name="Satoh K."/>
            <person name="Ito M."/>
            <person name="Krulwich T.A."/>
        </authorList>
    </citation>
    <scope>NUCLEOTIDE SEQUENCE [LARGE SCALE GENOMIC DNA]</scope>
    <source>
        <strain evidence="1 3">AV1934</strain>
    </source>
</reference>
<evidence type="ECO:0000313" key="1">
    <source>
        <dbReference type="EMBL" id="KGA97627.1"/>
    </source>
</evidence>
<gene>
    <name evidence="2" type="ORF">AJ85_04760</name>
    <name evidence="1" type="ORF">BALCAV_0209245</name>
</gene>
<organism evidence="1 3">
    <name type="scientific">Alkalihalobacillus alcalophilus ATCC 27647 = CGMCC 1.3604</name>
    <dbReference type="NCBI Taxonomy" id="1218173"/>
    <lineage>
        <taxon>Bacteria</taxon>
        <taxon>Bacillati</taxon>
        <taxon>Bacillota</taxon>
        <taxon>Bacilli</taxon>
        <taxon>Bacillales</taxon>
        <taxon>Bacillaceae</taxon>
        <taxon>Alkalihalobacillus</taxon>
    </lineage>
</organism>
<dbReference type="RefSeq" id="WP_003320505.1">
    <property type="nucleotide sequence ID" value="NZ_ALPT02000025.1"/>
</dbReference>
<evidence type="ECO:0000313" key="3">
    <source>
        <dbReference type="Proteomes" id="UP000002754"/>
    </source>
</evidence>
<keyword evidence="3" id="KW-1185">Reference proteome</keyword>
<accession>A0A094YVT1</accession>
<comment type="caution">
    <text evidence="1">The sequence shown here is derived from an EMBL/GenBank/DDBJ whole genome shotgun (WGS) entry which is preliminary data.</text>
</comment>
<evidence type="ECO:0000313" key="2">
    <source>
        <dbReference type="EMBL" id="THG91449.1"/>
    </source>
</evidence>
<reference evidence="2 4" key="2">
    <citation type="submission" date="2014-01" db="EMBL/GenBank/DDBJ databases">
        <title>Draft genome sequencing of Bacillus alcalophilus CGMCC 1.3604.</title>
        <authorList>
            <person name="Yang J."/>
            <person name="Diao L."/>
            <person name="Yang S."/>
        </authorList>
    </citation>
    <scope>NUCLEOTIDE SEQUENCE [LARGE SCALE GENOMIC DNA]</scope>
    <source>
        <strain evidence="2 4">CGMCC 1.3604</strain>
    </source>
</reference>
<sequence>MELLDWLKENYQWKEAQFINQAILETDQGRKKIQYWLNKEILDWHIVWRDCCSVTPHVLVDRMIRTKAEEPFVEWKDGWVTVHDEIEDYFLEKGKEIEWGTFFGALIRFGQLTKAEVKEQKRFSRKYEEISNLLPVIKSEQRAILSDCLKEVHFRVKKSEQLVKLAGSEQVPLMDNIYSVRQAKKVYEVLFWNGTVEAPVRSYQGLRQLFLYWLQEHGEESLEKVVETMRTVEGFPDEQVMLFIAECLIPYELNRVAEEIQRTDVTDHDIEQAIRFSLIEWERSKKLVTFMSRWLDQKKKVSTR</sequence>
<proteinExistence type="predicted"/>
<protein>
    <submittedName>
        <fullName evidence="1">Uncharacterized protein</fullName>
    </submittedName>
</protein>
<evidence type="ECO:0000313" key="4">
    <source>
        <dbReference type="Proteomes" id="UP000297014"/>
    </source>
</evidence>
<name>A0A094YVT1_ALKAL</name>
<dbReference type="eggNOG" id="ENOG50340KT">
    <property type="taxonomic scope" value="Bacteria"/>
</dbReference>
<dbReference type="OrthoDB" id="2986701at2"/>